<keyword evidence="1" id="KW-0472">Membrane</keyword>
<proteinExistence type="evidence at transcript level"/>
<dbReference type="EMBL" id="EF133980">
    <property type="protein sequence ID" value="ABV22094.1"/>
    <property type="molecule type" value="mRNA"/>
</dbReference>
<protein>
    <submittedName>
        <fullName evidence="3">Uncharacterized protein</fullName>
    </submittedName>
</protein>
<evidence type="ECO:0000256" key="2">
    <source>
        <dbReference type="SAM" id="SignalP"/>
    </source>
</evidence>
<name>A7YXG4_AMPCA</name>
<feature type="transmembrane region" description="Helical" evidence="1">
    <location>
        <begin position="38"/>
        <end position="59"/>
    </location>
</feature>
<feature type="transmembrane region" description="Helical" evidence="1">
    <location>
        <begin position="71"/>
        <end position="93"/>
    </location>
</feature>
<keyword evidence="1" id="KW-1133">Transmembrane helix</keyword>
<reference evidence="3" key="1">
    <citation type="journal article" date="2007" name="Proc. Natl. Acad. Sci. U.S.A.">
        <title>Spliced leader RNA trans-splicing in dinoflagellates.</title>
        <authorList>
            <person name="Zhang H."/>
            <person name="Hou Y."/>
            <person name="Miranda L."/>
            <person name="Campbell D.A."/>
            <person name="Sturm N.R."/>
            <person name="Gaasterland T."/>
            <person name="Lin S."/>
        </authorList>
    </citation>
    <scope>NUCLEOTIDE SEQUENCE</scope>
    <source>
        <strain evidence="3">CCMP121</strain>
    </source>
</reference>
<sequence>MAHTPIRSLLLVAGLIALGLRACTFVTGPARSPTVTDGFLAASVSASAAALGAAPVFAEELPPDEVYNRKVLEAGSYVLIFSAFLVGLVIFQARKLVENRWLN</sequence>
<dbReference type="EMBL" id="EF133979">
    <property type="protein sequence ID" value="ABV22093.1"/>
    <property type="molecule type" value="mRNA"/>
</dbReference>
<dbReference type="EMBL" id="EF133982">
    <property type="protein sequence ID" value="ABV22096.1"/>
    <property type="molecule type" value="mRNA"/>
</dbReference>
<dbReference type="EMBL" id="EF133983">
    <property type="protein sequence ID" value="ABV22097.1"/>
    <property type="molecule type" value="mRNA"/>
</dbReference>
<evidence type="ECO:0000313" key="3">
    <source>
        <dbReference type="EMBL" id="ABV22093.1"/>
    </source>
</evidence>
<dbReference type="AlphaFoldDB" id="A7YXG4"/>
<feature type="signal peptide" evidence="2">
    <location>
        <begin position="1"/>
        <end position="22"/>
    </location>
</feature>
<dbReference type="EMBL" id="EF133981">
    <property type="protein sequence ID" value="ABV22095.1"/>
    <property type="molecule type" value="mRNA"/>
</dbReference>
<feature type="chain" id="PRO_5010821112" evidence="2">
    <location>
        <begin position="23"/>
        <end position="103"/>
    </location>
</feature>
<dbReference type="EMBL" id="EF133984">
    <property type="protein sequence ID" value="ABV22098.1"/>
    <property type="molecule type" value="mRNA"/>
</dbReference>
<accession>A7YXG4</accession>
<evidence type="ECO:0000256" key="1">
    <source>
        <dbReference type="SAM" id="Phobius"/>
    </source>
</evidence>
<keyword evidence="2" id="KW-0732">Signal</keyword>
<organism evidence="3">
    <name type="scientific">Amphidinium carterae</name>
    <name type="common">Dinoflagellate</name>
    <dbReference type="NCBI Taxonomy" id="2961"/>
    <lineage>
        <taxon>Eukaryota</taxon>
        <taxon>Sar</taxon>
        <taxon>Alveolata</taxon>
        <taxon>Dinophyceae</taxon>
        <taxon>Amphidiniales</taxon>
        <taxon>Amphidiniaceae</taxon>
        <taxon>Amphidinium</taxon>
    </lineage>
</organism>
<keyword evidence="1" id="KW-0812">Transmembrane</keyword>